<dbReference type="InterPro" id="IPR014710">
    <property type="entry name" value="RmlC-like_jellyroll"/>
</dbReference>
<protein>
    <submittedName>
        <fullName evidence="6">AraC family transcriptional regulator</fullName>
    </submittedName>
</protein>
<dbReference type="AlphaFoldDB" id="A0A562QPJ5"/>
<dbReference type="Proteomes" id="UP000316905">
    <property type="component" value="Unassembled WGS sequence"/>
</dbReference>
<dbReference type="Gene3D" id="1.10.10.60">
    <property type="entry name" value="Homeodomain-like"/>
    <property type="match status" value="1"/>
</dbReference>
<evidence type="ECO:0000313" key="7">
    <source>
        <dbReference type="Proteomes" id="UP000316905"/>
    </source>
</evidence>
<dbReference type="Pfam" id="PF12833">
    <property type="entry name" value="HTH_18"/>
    <property type="match status" value="1"/>
</dbReference>
<evidence type="ECO:0000256" key="3">
    <source>
        <dbReference type="ARBA" id="ARBA00023159"/>
    </source>
</evidence>
<accession>A0A562QPJ5</accession>
<organism evidence="6 7">
    <name type="scientific">Pseudomonas duriflava</name>
    <dbReference type="NCBI Taxonomy" id="459528"/>
    <lineage>
        <taxon>Bacteria</taxon>
        <taxon>Pseudomonadati</taxon>
        <taxon>Pseudomonadota</taxon>
        <taxon>Gammaproteobacteria</taxon>
        <taxon>Pseudomonadales</taxon>
        <taxon>Pseudomonadaceae</taxon>
        <taxon>Pseudomonas</taxon>
    </lineage>
</organism>
<dbReference type="SUPFAM" id="SSF46689">
    <property type="entry name" value="Homeodomain-like"/>
    <property type="match status" value="1"/>
</dbReference>
<keyword evidence="3" id="KW-0010">Activator</keyword>
<dbReference type="PROSITE" id="PS01124">
    <property type="entry name" value="HTH_ARAC_FAMILY_2"/>
    <property type="match status" value="1"/>
</dbReference>
<proteinExistence type="predicted"/>
<keyword evidence="1" id="KW-0805">Transcription regulation</keyword>
<dbReference type="GO" id="GO:0043565">
    <property type="term" value="F:sequence-specific DNA binding"/>
    <property type="evidence" value="ECO:0007669"/>
    <property type="project" value="InterPro"/>
</dbReference>
<evidence type="ECO:0000259" key="5">
    <source>
        <dbReference type="PROSITE" id="PS01124"/>
    </source>
</evidence>
<dbReference type="EMBL" id="VLKY01000001">
    <property type="protein sequence ID" value="TWI58654.1"/>
    <property type="molecule type" value="Genomic_DNA"/>
</dbReference>
<dbReference type="CDD" id="cd06999">
    <property type="entry name" value="cupin_HpaA-like_N"/>
    <property type="match status" value="1"/>
</dbReference>
<dbReference type="InterPro" id="IPR018060">
    <property type="entry name" value="HTH_AraC"/>
</dbReference>
<evidence type="ECO:0000256" key="1">
    <source>
        <dbReference type="ARBA" id="ARBA00023015"/>
    </source>
</evidence>
<dbReference type="InterPro" id="IPR009057">
    <property type="entry name" value="Homeodomain-like_sf"/>
</dbReference>
<keyword evidence="7" id="KW-1185">Reference proteome</keyword>
<evidence type="ECO:0000313" key="6">
    <source>
        <dbReference type="EMBL" id="TWI58654.1"/>
    </source>
</evidence>
<dbReference type="InterPro" id="IPR003313">
    <property type="entry name" value="AraC-bd"/>
</dbReference>
<dbReference type="Pfam" id="PF02311">
    <property type="entry name" value="AraC_binding"/>
    <property type="match status" value="1"/>
</dbReference>
<reference evidence="6 7" key="1">
    <citation type="journal article" date="2015" name="Stand. Genomic Sci.">
        <title>Genomic Encyclopedia of Bacterial and Archaeal Type Strains, Phase III: the genomes of soil and plant-associated and newly described type strains.</title>
        <authorList>
            <person name="Whitman W.B."/>
            <person name="Woyke T."/>
            <person name="Klenk H.P."/>
            <person name="Zhou Y."/>
            <person name="Lilburn T.G."/>
            <person name="Beck B.J."/>
            <person name="De Vos P."/>
            <person name="Vandamme P."/>
            <person name="Eisen J.A."/>
            <person name="Garrity G."/>
            <person name="Hugenholtz P."/>
            <person name="Kyrpides N.C."/>
        </authorList>
    </citation>
    <scope>NUCLEOTIDE SEQUENCE [LARGE SCALE GENOMIC DNA]</scope>
    <source>
        <strain evidence="6 7">CGMCC 1.6858</strain>
    </source>
</reference>
<keyword evidence="4" id="KW-0804">Transcription</keyword>
<comment type="caution">
    <text evidence="6">The sequence shown here is derived from an EMBL/GenBank/DDBJ whole genome shotgun (WGS) entry which is preliminary data.</text>
</comment>
<dbReference type="InterPro" id="IPR011051">
    <property type="entry name" value="RmlC_Cupin_sf"/>
</dbReference>
<dbReference type="SMART" id="SM00342">
    <property type="entry name" value="HTH_ARAC"/>
    <property type="match status" value="1"/>
</dbReference>
<dbReference type="PANTHER" id="PTHR43280">
    <property type="entry name" value="ARAC-FAMILY TRANSCRIPTIONAL REGULATOR"/>
    <property type="match status" value="1"/>
</dbReference>
<evidence type="ECO:0000256" key="4">
    <source>
        <dbReference type="ARBA" id="ARBA00023163"/>
    </source>
</evidence>
<keyword evidence="2" id="KW-0238">DNA-binding</keyword>
<name>A0A562QPJ5_9PSED</name>
<evidence type="ECO:0000256" key="2">
    <source>
        <dbReference type="ARBA" id="ARBA00023125"/>
    </source>
</evidence>
<dbReference type="InterPro" id="IPR020449">
    <property type="entry name" value="Tscrpt_reg_AraC-type_HTH"/>
</dbReference>
<gene>
    <name evidence="6" type="ORF">IQ22_00362</name>
</gene>
<sequence>MCAFPVFLVDCLFTRRHFTSQVLDFYKLKAAKRDFFLKPPALTVPVFVLYGDPLVWPTPDLLHCESIPQRSRLHRWEIQLHRHADLAQLLYVRKGWAELNVDGQLTRVEEAAIQVVPALCIHGFRFSENIDGFVVTLAMPLVARLQEHLGGQSAVFNEPGLYRVGQERRYIDTLFAAINNEYNSEAPARDLLLQSLIGVLAVWLGRQVMVRDAQERPERGQAYLSRFAQLVEAHFTQHWAVERYARQLGITPAYLNGLCRRLRGQTALGVLHQRLLLEAKRNLLYTGLTVNEIADLLGFSEPAYFTRFFKRLAGVSPTAFRQASARG</sequence>
<dbReference type="Gene3D" id="2.60.120.10">
    <property type="entry name" value="Jelly Rolls"/>
    <property type="match status" value="1"/>
</dbReference>
<feature type="domain" description="HTH araC/xylS-type" evidence="5">
    <location>
        <begin position="225"/>
        <end position="323"/>
    </location>
</feature>
<dbReference type="PANTHER" id="PTHR43280:SF32">
    <property type="entry name" value="TRANSCRIPTIONAL REGULATORY PROTEIN"/>
    <property type="match status" value="1"/>
</dbReference>
<dbReference type="InterPro" id="IPR047264">
    <property type="entry name" value="Cupin_HpaA-like_N"/>
</dbReference>
<dbReference type="GO" id="GO:0003700">
    <property type="term" value="F:DNA-binding transcription factor activity"/>
    <property type="evidence" value="ECO:0007669"/>
    <property type="project" value="InterPro"/>
</dbReference>
<dbReference type="SUPFAM" id="SSF51182">
    <property type="entry name" value="RmlC-like cupins"/>
    <property type="match status" value="1"/>
</dbReference>
<dbReference type="PRINTS" id="PR00032">
    <property type="entry name" value="HTHARAC"/>
</dbReference>